<evidence type="ECO:0000313" key="9">
    <source>
        <dbReference type="Proteomes" id="UP001151760"/>
    </source>
</evidence>
<dbReference type="PANTHER" id="PTHR11017:SF573">
    <property type="entry name" value="ADP-RIBOSYL CYCLASE_CYCLIC ADP-RIBOSE HYDROLASE"/>
    <property type="match status" value="1"/>
</dbReference>
<evidence type="ECO:0000256" key="3">
    <source>
        <dbReference type="ARBA" id="ARBA00022737"/>
    </source>
</evidence>
<dbReference type="Gene3D" id="1.10.8.430">
    <property type="entry name" value="Helical domain of apoptotic protease-activating factors"/>
    <property type="match status" value="1"/>
</dbReference>
<dbReference type="SUPFAM" id="SSF52058">
    <property type="entry name" value="L domain-like"/>
    <property type="match status" value="1"/>
</dbReference>
<keyword evidence="4" id="KW-0378">Hydrolase</keyword>
<dbReference type="InterPro" id="IPR042197">
    <property type="entry name" value="Apaf_helical"/>
</dbReference>
<comment type="caution">
    <text evidence="8">The sequence shown here is derived from an EMBL/GenBank/DDBJ whole genome shotgun (WGS) entry which is preliminary data.</text>
</comment>
<protein>
    <recommendedName>
        <fullName evidence="1">ADP-ribosyl cyclase/cyclic ADP-ribose hydrolase</fullName>
        <ecNumber evidence="1">3.2.2.6</ecNumber>
    </recommendedName>
</protein>
<evidence type="ECO:0000256" key="2">
    <source>
        <dbReference type="ARBA" id="ARBA00022614"/>
    </source>
</evidence>
<dbReference type="PRINTS" id="PR00364">
    <property type="entry name" value="DISEASERSIST"/>
</dbReference>
<dbReference type="Gene3D" id="3.80.10.10">
    <property type="entry name" value="Ribonuclease Inhibitor"/>
    <property type="match status" value="2"/>
</dbReference>
<keyword evidence="5" id="KW-0520">NAD</keyword>
<dbReference type="EC" id="3.2.2.6" evidence="1"/>
<dbReference type="InterPro" id="IPR045344">
    <property type="entry name" value="C-JID"/>
</dbReference>
<dbReference type="Pfam" id="PF23282">
    <property type="entry name" value="WHD_ROQ1"/>
    <property type="match status" value="1"/>
</dbReference>
<dbReference type="PANTHER" id="PTHR11017">
    <property type="entry name" value="LEUCINE-RICH REPEAT-CONTAINING PROTEIN"/>
    <property type="match status" value="1"/>
</dbReference>
<dbReference type="SMART" id="SM00382">
    <property type="entry name" value="AAA"/>
    <property type="match status" value="1"/>
</dbReference>
<dbReference type="InterPro" id="IPR001611">
    <property type="entry name" value="Leu-rich_rpt"/>
</dbReference>
<dbReference type="SMART" id="SM00255">
    <property type="entry name" value="TIR"/>
    <property type="match status" value="1"/>
</dbReference>
<dbReference type="InterPro" id="IPR035897">
    <property type="entry name" value="Toll_tir_struct_dom_sf"/>
</dbReference>
<dbReference type="Pfam" id="PF01582">
    <property type="entry name" value="TIR"/>
    <property type="match status" value="1"/>
</dbReference>
<dbReference type="Pfam" id="PF00931">
    <property type="entry name" value="NB-ARC"/>
    <property type="match status" value="1"/>
</dbReference>
<reference evidence="8" key="1">
    <citation type="journal article" date="2022" name="Int. J. Mol. Sci.">
        <title>Draft Genome of Tanacetum Coccineum: Genomic Comparison of Closely Related Tanacetum-Family Plants.</title>
        <authorList>
            <person name="Yamashiro T."/>
            <person name="Shiraishi A."/>
            <person name="Nakayama K."/>
            <person name="Satake H."/>
        </authorList>
    </citation>
    <scope>NUCLEOTIDE SEQUENCE</scope>
</reference>
<dbReference type="InterPro" id="IPR003591">
    <property type="entry name" value="Leu-rich_rpt_typical-subtyp"/>
</dbReference>
<accession>A0ABQ4YCB4</accession>
<name>A0ABQ4YCB4_9ASTR</name>
<reference evidence="8" key="2">
    <citation type="submission" date="2022-01" db="EMBL/GenBank/DDBJ databases">
        <authorList>
            <person name="Yamashiro T."/>
            <person name="Shiraishi A."/>
            <person name="Satake H."/>
            <person name="Nakayama K."/>
        </authorList>
    </citation>
    <scope>NUCLEOTIDE SEQUENCE</scope>
</reference>
<dbReference type="Gene3D" id="3.40.50.300">
    <property type="entry name" value="P-loop containing nucleotide triphosphate hydrolases"/>
    <property type="match status" value="1"/>
</dbReference>
<keyword evidence="2" id="KW-0433">Leucine-rich repeat</keyword>
<dbReference type="SUPFAM" id="SSF52200">
    <property type="entry name" value="Toll/Interleukin receptor TIR domain"/>
    <property type="match status" value="1"/>
</dbReference>
<sequence length="1129" mass="129413">MATTSIPHRWKYDVFVSFRGEDIRKSFMDHLFNDFKQKGIYAFKDDNELPKGEEISRHLYKAIEESRFLIVIFSKNYASSSWCLRELVKILECKRIEDPKHEVRIIFYDAKPNVVRKQKRSYAKAFAKHDVLNRTEVDKWKEALSMAANLSGWDLQDMTNGYEYKLVDCISKDILKKLCDGPLHVGENLVGIDFHFDKLNLSRFVGSDKVNMIGICGISGIGKTTLSKAIYNLMYVHFEGSCFCDDVKEVTKRQDLIQVQRHMIGQSMKLEDLNIPSVAEGAMVIKQRISCKPVLLVLDDVDDHEQLEALAGSPTWFCPGSLIIFTGKDKQLLRSHRVDRIHDMEFLDWDKSLELFYSFAFKEKTPSTGFQEISENVVKYVRGHPLALKILGRFLYEKTVGQWVSELDRLKLHPNEKIQSVLRLSYDGLNLHQKNILLDIAFMFIGENTDFVTSILDGCNFYADTNMRVLVDKSLITISSDMSLQMHDLIQAMARVIVHEESIMPGKKRRLLISSNIYDISGQNKVALTEGVEVLVLSLEKFNQNVHVDANDFAHMKKLRILKIFQEEEVFEQELELKGHNVIFSGNLYYLSNELSLFYWHGCPFKYLPSEFYPENIVAIDLSYSNIKHFWTTPKCFRRLKVMKLRYCCNLTTTPDFSEITNLEELSLEGCVNLVSIHPSIGMLNRLVVLNLRDCKRLQNFPSRVEMDALQVLNLTGCLKVDQLPEALGRIKSLKELHVDKTAIIELPSFVSSLISLESLSFGGQGRIQPRWWTLITGPFGLLSNQQHPQRSVSLAGLHMLKFLNLSYCNLVQVPDGLGGLSCLEELNLKGNNFTSLPGSLSQLSNLSWLYLNGCKKLEVLPELPPSVGYMNACDCTSLREVTGSSKNPFWYRSNVFSNCPKLFNNVTIDSQGFISKTRCLETSITSQGSIHQLCVFLGYLGFKTNRCEFFLQDSVYFDLDILYYGNSMPEWFTNRSTENHVKVELASDWCYDKFRGYGTCVVFKRKKPHKFKGYSVKNFDGVSLKGMDLFDIQNYIENEVIGIQASYMIWLHYTNNRWGWAEAKNFVTFSFEENNEDVEVKECGVRLICDEDIQRGRDLSMLQGLPTPTQHGGMLGLTGPGARLCWSW</sequence>
<proteinExistence type="predicted"/>
<evidence type="ECO:0000256" key="6">
    <source>
        <dbReference type="ARBA" id="ARBA00047304"/>
    </source>
</evidence>
<dbReference type="Gene3D" id="3.40.50.10140">
    <property type="entry name" value="Toll/interleukin-1 receptor homology (TIR) domain"/>
    <property type="match status" value="1"/>
</dbReference>
<dbReference type="InterPro" id="IPR002182">
    <property type="entry name" value="NB-ARC"/>
</dbReference>
<dbReference type="SUPFAM" id="SSF52540">
    <property type="entry name" value="P-loop containing nucleoside triphosphate hydrolases"/>
    <property type="match status" value="1"/>
</dbReference>
<dbReference type="PROSITE" id="PS50104">
    <property type="entry name" value="TIR"/>
    <property type="match status" value="1"/>
</dbReference>
<dbReference type="InterPro" id="IPR000157">
    <property type="entry name" value="TIR_dom"/>
</dbReference>
<dbReference type="Pfam" id="PF20160">
    <property type="entry name" value="C-JID"/>
    <property type="match status" value="1"/>
</dbReference>
<keyword evidence="9" id="KW-1185">Reference proteome</keyword>
<evidence type="ECO:0000256" key="4">
    <source>
        <dbReference type="ARBA" id="ARBA00022801"/>
    </source>
</evidence>
<dbReference type="PROSITE" id="PS51450">
    <property type="entry name" value="LRR"/>
    <property type="match status" value="1"/>
</dbReference>
<evidence type="ECO:0000256" key="5">
    <source>
        <dbReference type="ARBA" id="ARBA00023027"/>
    </source>
</evidence>
<dbReference type="InterPro" id="IPR032675">
    <property type="entry name" value="LRR_dom_sf"/>
</dbReference>
<dbReference type="Proteomes" id="UP001151760">
    <property type="component" value="Unassembled WGS sequence"/>
</dbReference>
<organism evidence="8 9">
    <name type="scientific">Tanacetum coccineum</name>
    <dbReference type="NCBI Taxonomy" id="301880"/>
    <lineage>
        <taxon>Eukaryota</taxon>
        <taxon>Viridiplantae</taxon>
        <taxon>Streptophyta</taxon>
        <taxon>Embryophyta</taxon>
        <taxon>Tracheophyta</taxon>
        <taxon>Spermatophyta</taxon>
        <taxon>Magnoliopsida</taxon>
        <taxon>eudicotyledons</taxon>
        <taxon>Gunneridae</taxon>
        <taxon>Pentapetalae</taxon>
        <taxon>asterids</taxon>
        <taxon>campanulids</taxon>
        <taxon>Asterales</taxon>
        <taxon>Asteraceae</taxon>
        <taxon>Asteroideae</taxon>
        <taxon>Anthemideae</taxon>
        <taxon>Anthemidinae</taxon>
        <taxon>Tanacetum</taxon>
    </lineage>
</organism>
<dbReference type="InterPro" id="IPR044974">
    <property type="entry name" value="Disease_R_plants"/>
</dbReference>
<comment type="catalytic activity">
    <reaction evidence="6">
        <text>NAD(+) + H2O = ADP-D-ribose + nicotinamide + H(+)</text>
        <dbReference type="Rhea" id="RHEA:16301"/>
        <dbReference type="ChEBI" id="CHEBI:15377"/>
        <dbReference type="ChEBI" id="CHEBI:15378"/>
        <dbReference type="ChEBI" id="CHEBI:17154"/>
        <dbReference type="ChEBI" id="CHEBI:57540"/>
        <dbReference type="ChEBI" id="CHEBI:57967"/>
        <dbReference type="EC" id="3.2.2.6"/>
    </reaction>
    <physiologicalReaction direction="left-to-right" evidence="6">
        <dbReference type="Rhea" id="RHEA:16302"/>
    </physiologicalReaction>
</comment>
<dbReference type="InterPro" id="IPR003593">
    <property type="entry name" value="AAA+_ATPase"/>
</dbReference>
<gene>
    <name evidence="8" type="ORF">Tco_0707638</name>
</gene>
<evidence type="ECO:0000256" key="1">
    <source>
        <dbReference type="ARBA" id="ARBA00011982"/>
    </source>
</evidence>
<evidence type="ECO:0000259" key="7">
    <source>
        <dbReference type="PROSITE" id="PS50104"/>
    </source>
</evidence>
<keyword evidence="3" id="KW-0677">Repeat</keyword>
<dbReference type="InterPro" id="IPR058192">
    <property type="entry name" value="WHD_ROQ1-like"/>
</dbReference>
<dbReference type="SMART" id="SM00369">
    <property type="entry name" value="LRR_TYP"/>
    <property type="match status" value="2"/>
</dbReference>
<dbReference type="EMBL" id="BQNB010010256">
    <property type="protein sequence ID" value="GJS74797.1"/>
    <property type="molecule type" value="Genomic_DNA"/>
</dbReference>
<feature type="domain" description="TIR" evidence="7">
    <location>
        <begin position="10"/>
        <end position="178"/>
    </location>
</feature>
<dbReference type="Pfam" id="PF13855">
    <property type="entry name" value="LRR_8"/>
    <property type="match status" value="1"/>
</dbReference>
<evidence type="ECO:0000313" key="8">
    <source>
        <dbReference type="EMBL" id="GJS74797.1"/>
    </source>
</evidence>
<dbReference type="InterPro" id="IPR027417">
    <property type="entry name" value="P-loop_NTPase"/>
</dbReference>